<reference evidence="2" key="1">
    <citation type="submission" date="2017-02" db="EMBL/GenBank/DDBJ databases">
        <authorList>
            <person name="Varghese N."/>
            <person name="Submissions S."/>
        </authorList>
    </citation>
    <scope>NUCLEOTIDE SEQUENCE [LARGE SCALE GENOMIC DNA]</scope>
    <source>
        <strain evidence="2">UM2</strain>
    </source>
</reference>
<proteinExistence type="predicted"/>
<dbReference type="AlphaFoldDB" id="A0A1T5A6H9"/>
<gene>
    <name evidence="1" type="ORF">SAMN06295920_101637</name>
</gene>
<dbReference type="Proteomes" id="UP000189818">
    <property type="component" value="Unassembled WGS sequence"/>
</dbReference>
<name>A0A1T5A6H9_9SPHN</name>
<evidence type="ECO:0000313" key="2">
    <source>
        <dbReference type="Proteomes" id="UP000189818"/>
    </source>
</evidence>
<sequence>MPGKCPGIGKRPAHLIEWVMRWAPAFSSAAG</sequence>
<organism evidence="1 2">
    <name type="scientific">Rhizorhabdus histidinilytica</name>
    <dbReference type="NCBI Taxonomy" id="439228"/>
    <lineage>
        <taxon>Bacteria</taxon>
        <taxon>Pseudomonadati</taxon>
        <taxon>Pseudomonadota</taxon>
        <taxon>Alphaproteobacteria</taxon>
        <taxon>Sphingomonadales</taxon>
        <taxon>Sphingomonadaceae</taxon>
        <taxon>Rhizorhabdus</taxon>
    </lineage>
</organism>
<dbReference type="STRING" id="439228.SAMN06295920_101637"/>
<protein>
    <submittedName>
        <fullName evidence="1">Uncharacterized protein</fullName>
    </submittedName>
</protein>
<accession>A0A1T5A6H9</accession>
<keyword evidence="2" id="KW-1185">Reference proteome</keyword>
<evidence type="ECO:0000313" key="1">
    <source>
        <dbReference type="EMBL" id="SKB30469.1"/>
    </source>
</evidence>
<dbReference type="EMBL" id="FUYM01000001">
    <property type="protein sequence ID" value="SKB30469.1"/>
    <property type="molecule type" value="Genomic_DNA"/>
</dbReference>